<dbReference type="VEuPathDB" id="ToxoDB:CSUI_005103"/>
<gene>
    <name evidence="2" type="ORF">CSUI_005103</name>
</gene>
<accession>A0A2C6KY90</accession>
<evidence type="ECO:0000313" key="2">
    <source>
        <dbReference type="EMBL" id="PHJ21058.1"/>
    </source>
</evidence>
<protein>
    <recommendedName>
        <fullName evidence="4">Transmembrane protein</fullName>
    </recommendedName>
</protein>
<dbReference type="Proteomes" id="UP000221165">
    <property type="component" value="Unassembled WGS sequence"/>
</dbReference>
<keyword evidence="1" id="KW-0812">Transmembrane</keyword>
<reference evidence="2 3" key="1">
    <citation type="journal article" date="2017" name="Int. J. Parasitol.">
        <title>The genome of the protozoan parasite Cystoisospora suis and a reverse vaccinology approach to identify vaccine candidates.</title>
        <authorList>
            <person name="Palmieri N."/>
            <person name="Shrestha A."/>
            <person name="Ruttkowski B."/>
            <person name="Beck T."/>
            <person name="Vogl C."/>
            <person name="Tomley F."/>
            <person name="Blake D.P."/>
            <person name="Joachim A."/>
        </authorList>
    </citation>
    <scope>NUCLEOTIDE SEQUENCE [LARGE SCALE GENOMIC DNA]</scope>
    <source>
        <strain evidence="2 3">Wien I</strain>
    </source>
</reference>
<dbReference type="AlphaFoldDB" id="A0A2C6KY90"/>
<dbReference type="RefSeq" id="XP_067922743.1">
    <property type="nucleotide sequence ID" value="XM_068065282.1"/>
</dbReference>
<sequence>MTQKEEPILLVCRRLQILPPPRPLRTFPSSGVHTPEGLRVHHLSLRSCFLSSFIVCTIPFLHTFASFFSRDRDVTFYLSFFLSVSLFVSSFALSTSHLSVSSLSVSSSVSMYISSIPFTLHSFSSVSFTPHFLSHYPLIDFIQSSQ</sequence>
<evidence type="ECO:0000313" key="3">
    <source>
        <dbReference type="Proteomes" id="UP000221165"/>
    </source>
</evidence>
<evidence type="ECO:0000256" key="1">
    <source>
        <dbReference type="SAM" id="Phobius"/>
    </source>
</evidence>
<dbReference type="GeneID" id="94428493"/>
<keyword evidence="1" id="KW-1133">Transmembrane helix</keyword>
<feature type="transmembrane region" description="Helical" evidence="1">
    <location>
        <begin position="74"/>
        <end position="93"/>
    </location>
</feature>
<dbReference type="EMBL" id="MIGC01002456">
    <property type="protein sequence ID" value="PHJ21058.1"/>
    <property type="molecule type" value="Genomic_DNA"/>
</dbReference>
<keyword evidence="1" id="KW-0472">Membrane</keyword>
<organism evidence="2 3">
    <name type="scientific">Cystoisospora suis</name>
    <dbReference type="NCBI Taxonomy" id="483139"/>
    <lineage>
        <taxon>Eukaryota</taxon>
        <taxon>Sar</taxon>
        <taxon>Alveolata</taxon>
        <taxon>Apicomplexa</taxon>
        <taxon>Conoidasida</taxon>
        <taxon>Coccidia</taxon>
        <taxon>Eucoccidiorida</taxon>
        <taxon>Eimeriorina</taxon>
        <taxon>Sarcocystidae</taxon>
        <taxon>Cystoisospora</taxon>
    </lineage>
</organism>
<feature type="transmembrane region" description="Helical" evidence="1">
    <location>
        <begin position="48"/>
        <end position="68"/>
    </location>
</feature>
<name>A0A2C6KY90_9APIC</name>
<comment type="caution">
    <text evidence="2">The sequence shown here is derived from an EMBL/GenBank/DDBJ whole genome shotgun (WGS) entry which is preliminary data.</text>
</comment>
<keyword evidence="3" id="KW-1185">Reference proteome</keyword>
<proteinExistence type="predicted"/>
<evidence type="ECO:0008006" key="4">
    <source>
        <dbReference type="Google" id="ProtNLM"/>
    </source>
</evidence>